<comment type="catalytic activity">
    <reaction evidence="21">
        <text>(9Z,12Z)-octadecadienoyl-CoA + oxidized [electron-transfer flavoprotein] + H(+) = (2E,9Z,12Z)-octadecatrienoyl-CoA + reduced [electron-transfer flavoprotein]</text>
        <dbReference type="Rhea" id="RHEA:48188"/>
        <dbReference type="Rhea" id="RHEA-COMP:10685"/>
        <dbReference type="Rhea" id="RHEA-COMP:10686"/>
        <dbReference type="ChEBI" id="CHEBI:15378"/>
        <dbReference type="ChEBI" id="CHEBI:57383"/>
        <dbReference type="ChEBI" id="CHEBI:57692"/>
        <dbReference type="ChEBI" id="CHEBI:58307"/>
        <dbReference type="ChEBI" id="CHEBI:77558"/>
    </reaction>
    <physiologicalReaction direction="left-to-right" evidence="21">
        <dbReference type="Rhea" id="RHEA:48189"/>
    </physiologicalReaction>
</comment>
<dbReference type="InterPro" id="IPR006089">
    <property type="entry name" value="Acyl-CoA_DH_CS"/>
</dbReference>
<sequence length="629" mass="68979">MSLNRLVTLSRRVTWGSLIPLFGPNGKVVSNVQFRRLFRTQTPSLAFAKDLFLGKVNKAEVFPYPEISREELEEINQFVAPVEKFFSEDVDSQRIDREATIPPETLEGIKQLGLFGIQVPEEYGGLGLSNTMYARLGETTSLDGSIAVTLAAHQAIGLKGILIAGNEQQKAKYLPKLASGEHVAAFCLTEPGSGSDAASIQTRATLTEDGKHYLISGSKIWISNGGLADIFTVFARTAVVDKDGQKKDKITAFIVERAFGGVTSGKPEDKLGIRGSNTCEVLFENTKVPVENVIGEVGGGFKAAMNILNSGRFSMGSATAGMIKKLIELTAEYAATRKQFNRSISEFGMIQEKFALMAMNAFVMESMAYLTAGMMDKPGIPDCSVEAAMVKVFSSEGGWICVSEALQVLGGVGYMKSYPFERYLRDCRILLIFEGTNEILRMYIALTGMQHAGKILTGKIKEMKKGNIGVALQMFGKKLRDSISTKVDLGLTGKDGVVHPSLTESTKKLEENVHFFGNTVEGLLYRYGKTIVDEQMALKKVADVLINLYAMTAVLSRASRSISIGLRNHDHEVLLANTFCSDAYYKNNFLMTQLQKNAPENNDDSIKKIAKDVLAKRAYICSHPLDRTF</sequence>
<dbReference type="GeneID" id="108929769"/>
<dbReference type="Proteomes" id="UP000694397">
    <property type="component" value="Chromosome 22"/>
</dbReference>
<evidence type="ECO:0000256" key="22">
    <source>
        <dbReference type="ARBA" id="ARBA00051582"/>
    </source>
</evidence>
<keyword evidence="4" id="KW-0597">Phosphoprotein</keyword>
<evidence type="ECO:0000256" key="6">
    <source>
        <dbReference type="ARBA" id="ARBA00022792"/>
    </source>
</evidence>
<evidence type="ECO:0000256" key="11">
    <source>
        <dbReference type="ARBA" id="ARBA00023128"/>
    </source>
</evidence>
<dbReference type="InterPro" id="IPR009075">
    <property type="entry name" value="AcylCo_DH/oxidase_C"/>
</dbReference>
<feature type="domain" description="Acyl-CoA oxidase/dehydrogenase middle" evidence="33">
    <location>
        <begin position="185"/>
        <end position="285"/>
    </location>
</feature>
<evidence type="ECO:0000256" key="19">
    <source>
        <dbReference type="ARBA" id="ARBA00050339"/>
    </source>
</evidence>
<comment type="catalytic activity">
    <reaction evidence="19">
        <text>(9E)-octadecenoyl-CoA + oxidized [electron-transfer flavoprotein] + H(+) = (2E,9E)-octadecadienoyl-CoA + reduced [electron-transfer flavoprotein]</text>
        <dbReference type="Rhea" id="RHEA:48192"/>
        <dbReference type="Rhea" id="RHEA-COMP:10685"/>
        <dbReference type="Rhea" id="RHEA-COMP:10686"/>
        <dbReference type="ChEBI" id="CHEBI:15378"/>
        <dbReference type="ChEBI" id="CHEBI:57692"/>
        <dbReference type="ChEBI" id="CHEBI:58307"/>
        <dbReference type="ChEBI" id="CHEBI:77537"/>
        <dbReference type="ChEBI" id="CHEBI:77552"/>
    </reaction>
    <physiologicalReaction direction="left-to-right" evidence="19">
        <dbReference type="Rhea" id="RHEA:48193"/>
    </physiologicalReaction>
</comment>
<dbReference type="Pfam" id="PF00441">
    <property type="entry name" value="Acyl-CoA_dh_1"/>
    <property type="match status" value="1"/>
</dbReference>
<dbReference type="SUPFAM" id="SSF56645">
    <property type="entry name" value="Acyl-CoA dehydrogenase NM domain-like"/>
    <property type="match status" value="1"/>
</dbReference>
<dbReference type="InterPro" id="IPR009100">
    <property type="entry name" value="AcylCoA_DH/oxidase_NM_dom_sf"/>
</dbReference>
<dbReference type="InterPro" id="IPR037069">
    <property type="entry name" value="AcylCoA_DH/ox_N_sf"/>
</dbReference>
<evidence type="ECO:0000256" key="3">
    <source>
        <dbReference type="ARBA" id="ARBA00009347"/>
    </source>
</evidence>
<keyword evidence="7 31" id="KW-0274">FAD</keyword>
<comment type="subunit">
    <text evidence="28">Homodimer. Interacts with NDUFAF1 and ECSIT. Part of the mitochondrial complex I assembly/MCIA complex that comprises at least the core subunits TMEM126B, NDUFAF1, ECSIT and ACAD9 and complement subunits such as COA1 and TMEM186. Interacts with TMEM70 and TMEM242.</text>
</comment>
<evidence type="ECO:0000256" key="18">
    <source>
        <dbReference type="ARBA" id="ARBA00049224"/>
    </source>
</evidence>
<keyword evidence="8" id="KW-0809">Transit peptide</keyword>
<evidence type="ECO:0000256" key="17">
    <source>
        <dbReference type="ARBA" id="ARBA00049140"/>
    </source>
</evidence>
<evidence type="ECO:0000256" key="30">
    <source>
        <dbReference type="ARBA" id="ARBA00076025"/>
    </source>
</evidence>
<evidence type="ECO:0000256" key="8">
    <source>
        <dbReference type="ARBA" id="ARBA00022946"/>
    </source>
</evidence>
<evidence type="ECO:0000256" key="16">
    <source>
        <dbReference type="ARBA" id="ARBA00049038"/>
    </source>
</evidence>
<evidence type="ECO:0000256" key="10">
    <source>
        <dbReference type="ARBA" id="ARBA00023002"/>
    </source>
</evidence>
<dbReference type="InterPro" id="IPR036250">
    <property type="entry name" value="AcylCo_DH-like_C"/>
</dbReference>
<evidence type="ECO:0000256" key="13">
    <source>
        <dbReference type="ARBA" id="ARBA00047546"/>
    </source>
</evidence>
<dbReference type="CDD" id="cd01161">
    <property type="entry name" value="VLCAD"/>
    <property type="match status" value="1"/>
</dbReference>
<evidence type="ECO:0000256" key="4">
    <source>
        <dbReference type="ARBA" id="ARBA00022553"/>
    </source>
</evidence>
<proteinExistence type="inferred from homology"/>
<organism evidence="36 37">
    <name type="scientific">Scleropages formosus</name>
    <name type="common">Asian bonytongue</name>
    <name type="synonym">Osteoglossum formosum</name>
    <dbReference type="NCBI Taxonomy" id="113540"/>
    <lineage>
        <taxon>Eukaryota</taxon>
        <taxon>Metazoa</taxon>
        <taxon>Chordata</taxon>
        <taxon>Craniata</taxon>
        <taxon>Vertebrata</taxon>
        <taxon>Euteleostomi</taxon>
        <taxon>Actinopterygii</taxon>
        <taxon>Neopterygii</taxon>
        <taxon>Teleostei</taxon>
        <taxon>Osteoglossocephala</taxon>
        <taxon>Osteoglossomorpha</taxon>
        <taxon>Osteoglossiformes</taxon>
        <taxon>Osteoglossidae</taxon>
        <taxon>Scleropages</taxon>
    </lineage>
</organism>
<dbReference type="InterPro" id="IPR049448">
    <property type="entry name" value="ACAD9/ACADV-like_C"/>
</dbReference>
<dbReference type="Pfam" id="PF21343">
    <property type="entry name" value="ACAD9-ACADV_C"/>
    <property type="match status" value="1"/>
</dbReference>
<name>A0A8C9QY17_SCLFO</name>
<dbReference type="InterPro" id="IPR046373">
    <property type="entry name" value="Acyl-CoA_Oxase/DH_mid-dom_sf"/>
</dbReference>
<evidence type="ECO:0000313" key="36">
    <source>
        <dbReference type="Ensembl" id="ENSSFOP00015001285.2"/>
    </source>
</evidence>
<gene>
    <name evidence="36" type="primary">ACAD9</name>
    <name evidence="36" type="synonym">acad9</name>
</gene>
<evidence type="ECO:0000256" key="7">
    <source>
        <dbReference type="ARBA" id="ARBA00022827"/>
    </source>
</evidence>
<dbReference type="Gene3D" id="2.40.110.10">
    <property type="entry name" value="Butyryl-CoA Dehydrogenase, subunit A, domain 2"/>
    <property type="match status" value="1"/>
</dbReference>
<feature type="domain" description="Acyl-CoA dehydrogenase/oxidase N-terminal" evidence="34">
    <location>
        <begin position="73"/>
        <end position="181"/>
    </location>
</feature>
<keyword evidence="11" id="KW-0496">Mitochondrion</keyword>
<comment type="catalytic activity">
    <reaction evidence="16">
        <text>tetradecanoyl-CoA + oxidized [electron-transfer flavoprotein] + H(+) = (2E)-tetradecenoyl-CoA + reduced [electron-transfer flavoprotein]</text>
        <dbReference type="Rhea" id="RHEA:47316"/>
        <dbReference type="Rhea" id="RHEA-COMP:10685"/>
        <dbReference type="Rhea" id="RHEA-COMP:10686"/>
        <dbReference type="ChEBI" id="CHEBI:15378"/>
        <dbReference type="ChEBI" id="CHEBI:57385"/>
        <dbReference type="ChEBI" id="CHEBI:57692"/>
        <dbReference type="ChEBI" id="CHEBI:58307"/>
        <dbReference type="ChEBI" id="CHEBI:61405"/>
    </reaction>
    <physiologicalReaction direction="left-to-right" evidence="16">
        <dbReference type="Rhea" id="RHEA:47317"/>
    </physiologicalReaction>
</comment>
<evidence type="ECO:0000256" key="24">
    <source>
        <dbReference type="ARBA" id="ARBA00052354"/>
    </source>
</evidence>
<dbReference type="InterPro" id="IPR006091">
    <property type="entry name" value="Acyl-CoA_Oxase/DH_mid-dom"/>
</dbReference>
<evidence type="ECO:0000256" key="23">
    <source>
        <dbReference type="ARBA" id="ARBA00052172"/>
    </source>
</evidence>
<comment type="subcellular location">
    <subcellularLocation>
        <location evidence="2">Mitochondrion inner membrane</location>
        <topology evidence="2">Peripheral membrane protein</topology>
        <orientation evidence="2">Matrix side</orientation>
    </subcellularLocation>
</comment>
<dbReference type="GO" id="GO:0006631">
    <property type="term" value="P:fatty acid metabolic process"/>
    <property type="evidence" value="ECO:0007669"/>
    <property type="project" value="UniProtKB-ARBA"/>
</dbReference>
<evidence type="ECO:0000256" key="28">
    <source>
        <dbReference type="ARBA" id="ARBA00064101"/>
    </source>
</evidence>
<accession>A0A8C9QY17</accession>
<evidence type="ECO:0000259" key="35">
    <source>
        <dbReference type="Pfam" id="PF21343"/>
    </source>
</evidence>
<keyword evidence="5 31" id="KW-0285">Flavoprotein</keyword>
<dbReference type="GO" id="GO:0005743">
    <property type="term" value="C:mitochondrial inner membrane"/>
    <property type="evidence" value="ECO:0007669"/>
    <property type="project" value="UniProtKB-SubCell"/>
</dbReference>
<comment type="function">
    <text evidence="27">As part of the MCIA complex, primarily participates in the assembly of the mitochondrial complex I and therefore plays a role in oxidative phosphorylation. This moonlighting protein also has a dehydrogenase activity toward a broad range of substrates with greater specificity for long-chain unsaturated acyl-CoAs. However, in vivo, it does not seem to play a primary role in fatty acid oxidation. In addition, the function in complex I assembly is independent of the dehydrogenase activity of the protein.</text>
</comment>
<evidence type="ECO:0000256" key="5">
    <source>
        <dbReference type="ARBA" id="ARBA00022630"/>
    </source>
</evidence>
<comment type="similarity">
    <text evidence="3 31">Belongs to the acyl-CoA dehydrogenase family.</text>
</comment>
<evidence type="ECO:0000259" key="34">
    <source>
        <dbReference type="Pfam" id="PF02771"/>
    </source>
</evidence>
<dbReference type="InterPro" id="IPR013786">
    <property type="entry name" value="AcylCoA_DH/ox_N"/>
</dbReference>
<evidence type="ECO:0000256" key="2">
    <source>
        <dbReference type="ARBA" id="ARBA00004443"/>
    </source>
</evidence>
<dbReference type="Pfam" id="PF02771">
    <property type="entry name" value="Acyl-CoA_dh_N"/>
    <property type="match status" value="1"/>
</dbReference>
<dbReference type="CTD" id="28976"/>
<dbReference type="Pfam" id="PF02770">
    <property type="entry name" value="Acyl-CoA_dh_M"/>
    <property type="match status" value="1"/>
</dbReference>
<dbReference type="AlphaFoldDB" id="A0A8C9QY17"/>
<comment type="catalytic activity">
    <reaction evidence="25">
        <text>undecanoyl-CoA + oxidized [electron-transfer flavoprotein] + H(+) = trans-2-undecenoyl-CoA + reduced [electron-transfer flavoprotein]</text>
        <dbReference type="Rhea" id="RHEA:48200"/>
        <dbReference type="Rhea" id="RHEA-COMP:10685"/>
        <dbReference type="Rhea" id="RHEA-COMP:10686"/>
        <dbReference type="ChEBI" id="CHEBI:15378"/>
        <dbReference type="ChEBI" id="CHEBI:57692"/>
        <dbReference type="ChEBI" id="CHEBI:58307"/>
        <dbReference type="ChEBI" id="CHEBI:77547"/>
        <dbReference type="ChEBI" id="CHEBI:77548"/>
    </reaction>
    <physiologicalReaction direction="left-to-right" evidence="25">
        <dbReference type="Rhea" id="RHEA:48201"/>
    </physiologicalReaction>
</comment>
<comment type="cofactor">
    <cofactor evidence="1 31">
        <name>FAD</name>
        <dbReference type="ChEBI" id="CHEBI:57692"/>
    </cofactor>
</comment>
<keyword evidence="10 31" id="KW-0560">Oxidoreductase</keyword>
<evidence type="ECO:0000256" key="27">
    <source>
        <dbReference type="ARBA" id="ARBA00055983"/>
    </source>
</evidence>
<keyword evidence="9" id="KW-0007">Acetylation</keyword>
<dbReference type="FunFam" id="1.20.140.10:FF:000023">
    <property type="entry name" value="Acyl-CoA dehydrogenase family member 9"/>
    <property type="match status" value="1"/>
</dbReference>
<feature type="domain" description="ACAD9/ACADV-like C-terminal" evidence="35">
    <location>
        <begin position="500"/>
        <end position="618"/>
    </location>
</feature>
<dbReference type="PANTHER" id="PTHR43884">
    <property type="entry name" value="ACYL-COA DEHYDROGENASE"/>
    <property type="match status" value="1"/>
</dbReference>
<evidence type="ECO:0000256" key="14">
    <source>
        <dbReference type="ARBA" id="ARBA00047916"/>
    </source>
</evidence>
<comment type="catalytic activity">
    <reaction evidence="26">
        <text>nonanoyl-CoA + oxidized [electron-transfer flavoprotein] + H(+) = (2E)-nonenoyl-CoA + reduced [electron-transfer flavoprotein]</text>
        <dbReference type="Rhea" id="RHEA:48208"/>
        <dbReference type="Rhea" id="RHEA-COMP:10685"/>
        <dbReference type="Rhea" id="RHEA-COMP:10686"/>
        <dbReference type="ChEBI" id="CHEBI:15378"/>
        <dbReference type="ChEBI" id="CHEBI:57692"/>
        <dbReference type="ChEBI" id="CHEBI:58307"/>
        <dbReference type="ChEBI" id="CHEBI:76291"/>
        <dbReference type="ChEBI" id="CHEBI:76292"/>
    </reaction>
    <physiologicalReaction direction="left-to-right" evidence="26">
        <dbReference type="Rhea" id="RHEA:48209"/>
    </physiologicalReaction>
</comment>
<dbReference type="PROSITE" id="PS00072">
    <property type="entry name" value="ACYL_COA_DH_1"/>
    <property type="match status" value="1"/>
</dbReference>
<comment type="catalytic activity">
    <reaction evidence="14">
        <text>oxidized [electron-transfer flavoprotein] + hexadecanoyl-CoA + H(+) = (2E)-hexadecenoyl-CoA + reduced [electron-transfer flavoprotein]</text>
        <dbReference type="Rhea" id="RHEA:43448"/>
        <dbReference type="Rhea" id="RHEA-COMP:10685"/>
        <dbReference type="Rhea" id="RHEA-COMP:10686"/>
        <dbReference type="ChEBI" id="CHEBI:15378"/>
        <dbReference type="ChEBI" id="CHEBI:57379"/>
        <dbReference type="ChEBI" id="CHEBI:57692"/>
        <dbReference type="ChEBI" id="CHEBI:58307"/>
        <dbReference type="ChEBI" id="CHEBI:61526"/>
    </reaction>
    <physiologicalReaction direction="left-to-right" evidence="14">
        <dbReference type="Rhea" id="RHEA:43449"/>
    </physiologicalReaction>
</comment>
<dbReference type="Ensembl" id="ENSSFOT00015001319.2">
    <property type="protein sequence ID" value="ENSSFOP00015001285.2"/>
    <property type="gene ID" value="ENSSFOG00015000925.2"/>
</dbReference>
<dbReference type="GO" id="GO:0050660">
    <property type="term" value="F:flavin adenine dinucleotide binding"/>
    <property type="evidence" value="ECO:0007669"/>
    <property type="project" value="InterPro"/>
</dbReference>
<dbReference type="KEGG" id="sfm:108929769"/>
<dbReference type="SUPFAM" id="SSF47203">
    <property type="entry name" value="Acyl-CoA dehydrogenase C-terminal domain-like"/>
    <property type="match status" value="1"/>
</dbReference>
<dbReference type="FunFam" id="2.40.110.10:FF:000006">
    <property type="entry name" value="very long-chain specific acyl-CoA dehydrogenase, mitochondrial"/>
    <property type="match status" value="1"/>
</dbReference>
<protein>
    <recommendedName>
        <fullName evidence="29">Complex I assembly factor ACAD9, mitochondrial</fullName>
    </recommendedName>
    <alternativeName>
        <fullName evidence="30">Acyl-CoA dehydrogenase family member 9</fullName>
    </alternativeName>
</protein>
<comment type="catalytic activity">
    <reaction evidence="18">
        <text>octadecanoyl-CoA + oxidized [electron-transfer flavoprotein] + H(+) = (2E)-octadecenoyl-CoA + reduced [electron-transfer flavoprotein]</text>
        <dbReference type="Rhea" id="RHEA:47240"/>
        <dbReference type="Rhea" id="RHEA-COMP:10685"/>
        <dbReference type="Rhea" id="RHEA-COMP:10686"/>
        <dbReference type="ChEBI" id="CHEBI:15378"/>
        <dbReference type="ChEBI" id="CHEBI:57394"/>
        <dbReference type="ChEBI" id="CHEBI:57692"/>
        <dbReference type="ChEBI" id="CHEBI:58307"/>
        <dbReference type="ChEBI" id="CHEBI:71412"/>
    </reaction>
    <physiologicalReaction direction="left-to-right" evidence="18">
        <dbReference type="Rhea" id="RHEA:47241"/>
    </physiologicalReaction>
</comment>
<evidence type="ECO:0000259" key="33">
    <source>
        <dbReference type="Pfam" id="PF02770"/>
    </source>
</evidence>
<feature type="domain" description="Acyl-CoA dehydrogenase/oxidase C-terminal" evidence="32">
    <location>
        <begin position="298"/>
        <end position="445"/>
    </location>
</feature>
<keyword evidence="6" id="KW-0999">Mitochondrion inner membrane</keyword>
<keyword evidence="12" id="KW-0472">Membrane</keyword>
<reference evidence="36" key="2">
    <citation type="submission" date="2025-08" db="UniProtKB">
        <authorList>
            <consortium name="Ensembl"/>
        </authorList>
    </citation>
    <scope>IDENTIFICATION</scope>
</reference>
<comment type="catalytic activity">
    <reaction evidence="23">
        <text>(4Z,7Z,10Z,13Z,16Z,19Z)-docosahexaenoyl-CoA + oxidized [electron-transfer flavoprotein] + H(+) = (2E,4Z,7Z,10Z,13Z,16Z,19Z)-docosaheptaenoyl-CoA + reduced [electron-transfer flavoprotein]</text>
        <dbReference type="Rhea" id="RHEA:48184"/>
        <dbReference type="Rhea" id="RHEA-COMP:10685"/>
        <dbReference type="Rhea" id="RHEA-COMP:10686"/>
        <dbReference type="ChEBI" id="CHEBI:15378"/>
        <dbReference type="ChEBI" id="CHEBI:57692"/>
        <dbReference type="ChEBI" id="CHEBI:58307"/>
        <dbReference type="ChEBI" id="CHEBI:74298"/>
        <dbReference type="ChEBI" id="CHEBI:77559"/>
    </reaction>
    <physiologicalReaction direction="left-to-right" evidence="23">
        <dbReference type="Rhea" id="RHEA:48185"/>
    </physiologicalReaction>
</comment>
<comment type="catalytic activity">
    <reaction evidence="15">
        <text>oxidized [electron-transfer flavoprotein] + (9Z)-octadecenoyl-CoA + H(+) = (2E,9Z)-octadecadienoyl-CoA + reduced [electron-transfer flavoprotein]</text>
        <dbReference type="Rhea" id="RHEA:47300"/>
        <dbReference type="Rhea" id="RHEA-COMP:10685"/>
        <dbReference type="Rhea" id="RHEA-COMP:10686"/>
        <dbReference type="ChEBI" id="CHEBI:15378"/>
        <dbReference type="ChEBI" id="CHEBI:57387"/>
        <dbReference type="ChEBI" id="CHEBI:57692"/>
        <dbReference type="ChEBI" id="CHEBI:58307"/>
        <dbReference type="ChEBI" id="CHEBI:77553"/>
    </reaction>
    <physiologicalReaction direction="left-to-right" evidence="15">
        <dbReference type="Rhea" id="RHEA:47301"/>
    </physiologicalReaction>
</comment>
<evidence type="ECO:0000256" key="21">
    <source>
        <dbReference type="ARBA" id="ARBA00051128"/>
    </source>
</evidence>
<evidence type="ECO:0000256" key="25">
    <source>
        <dbReference type="ARBA" id="ARBA00052438"/>
    </source>
</evidence>
<dbReference type="Gene3D" id="1.10.540.10">
    <property type="entry name" value="Acyl-CoA dehydrogenase/oxidase, N-terminal domain"/>
    <property type="match status" value="1"/>
</dbReference>
<evidence type="ECO:0000256" key="9">
    <source>
        <dbReference type="ARBA" id="ARBA00022990"/>
    </source>
</evidence>
<comment type="catalytic activity">
    <reaction evidence="22">
        <text>(9Z)-hexadecenoyl-CoA + oxidized [electron-transfer flavoprotein] + H(+) = (2E,9Z)-hexadecadienoyl-CoA + reduced [electron-transfer flavoprotein]</text>
        <dbReference type="Rhea" id="RHEA:47304"/>
        <dbReference type="Rhea" id="RHEA-COMP:10685"/>
        <dbReference type="Rhea" id="RHEA-COMP:10686"/>
        <dbReference type="ChEBI" id="CHEBI:15378"/>
        <dbReference type="ChEBI" id="CHEBI:57692"/>
        <dbReference type="ChEBI" id="CHEBI:58307"/>
        <dbReference type="ChEBI" id="CHEBI:61540"/>
        <dbReference type="ChEBI" id="CHEBI:77549"/>
    </reaction>
    <physiologicalReaction direction="left-to-right" evidence="22">
        <dbReference type="Rhea" id="RHEA:47305"/>
    </physiologicalReaction>
</comment>
<comment type="catalytic activity">
    <reaction evidence="24">
        <text>heptadecanoyl-CoA + oxidized [electron-transfer flavoprotein] + H(+) = trans-2-heptadecenoyl-CoA + reduced [electron-transfer flavoprotein]</text>
        <dbReference type="Rhea" id="RHEA:48196"/>
        <dbReference type="Rhea" id="RHEA-COMP:10685"/>
        <dbReference type="Rhea" id="RHEA-COMP:10686"/>
        <dbReference type="ChEBI" id="CHEBI:15378"/>
        <dbReference type="ChEBI" id="CHEBI:57692"/>
        <dbReference type="ChEBI" id="CHEBI:58307"/>
        <dbReference type="ChEBI" id="CHEBI:74307"/>
        <dbReference type="ChEBI" id="CHEBI:77551"/>
    </reaction>
    <physiologicalReaction direction="left-to-right" evidence="24">
        <dbReference type="Rhea" id="RHEA:48197"/>
    </physiologicalReaction>
</comment>
<dbReference type="PANTHER" id="PTHR43884:SF9">
    <property type="entry name" value="COMPLEX I ASSEMBLY FACTOR ACAD9, MITOCHONDRIAL"/>
    <property type="match status" value="1"/>
</dbReference>
<reference evidence="36" key="3">
    <citation type="submission" date="2025-09" db="UniProtKB">
        <authorList>
            <consortium name="Ensembl"/>
        </authorList>
    </citation>
    <scope>IDENTIFICATION</scope>
</reference>
<dbReference type="Gene3D" id="1.20.140.10">
    <property type="entry name" value="Butyryl-CoA Dehydrogenase, subunit A, domain 3"/>
    <property type="match status" value="2"/>
</dbReference>
<dbReference type="GO" id="GO:0003995">
    <property type="term" value="F:acyl-CoA dehydrogenase activity"/>
    <property type="evidence" value="ECO:0007669"/>
    <property type="project" value="InterPro"/>
</dbReference>
<dbReference type="FunFam" id="1.10.540.10:FF:000001">
    <property type="entry name" value="Very long-chain-specific acyl-CoA dehydrogenase, mitochondrial"/>
    <property type="match status" value="1"/>
</dbReference>
<evidence type="ECO:0000256" key="12">
    <source>
        <dbReference type="ARBA" id="ARBA00023136"/>
    </source>
</evidence>
<keyword evidence="37" id="KW-1185">Reference proteome</keyword>
<comment type="catalytic activity">
    <reaction evidence="13">
        <text>decanoyl-CoA + oxidized [electron-transfer flavoprotein] + H(+) = (2E)-decenoyl-CoA + reduced [electron-transfer flavoprotein]</text>
        <dbReference type="Rhea" id="RHEA:48176"/>
        <dbReference type="Rhea" id="RHEA-COMP:10685"/>
        <dbReference type="Rhea" id="RHEA-COMP:10686"/>
        <dbReference type="ChEBI" id="CHEBI:15378"/>
        <dbReference type="ChEBI" id="CHEBI:57692"/>
        <dbReference type="ChEBI" id="CHEBI:58307"/>
        <dbReference type="ChEBI" id="CHEBI:61406"/>
        <dbReference type="ChEBI" id="CHEBI:61430"/>
    </reaction>
    <physiologicalReaction direction="left-to-right" evidence="13">
        <dbReference type="Rhea" id="RHEA:48177"/>
    </physiologicalReaction>
</comment>
<dbReference type="GeneTree" id="ENSGT00940000157312"/>
<evidence type="ECO:0000259" key="32">
    <source>
        <dbReference type="Pfam" id="PF00441"/>
    </source>
</evidence>
<comment type="catalytic activity">
    <reaction evidence="20">
        <text>pentadecanoyl-CoA + oxidized [electron-transfer flavoprotein] + H(+) = (2E)-pentadecenoyl-CoA + reduced [electron-transfer flavoprotein]</text>
        <dbReference type="Rhea" id="RHEA:48204"/>
        <dbReference type="Rhea" id="RHEA-COMP:10685"/>
        <dbReference type="Rhea" id="RHEA-COMP:10686"/>
        <dbReference type="ChEBI" id="CHEBI:15378"/>
        <dbReference type="ChEBI" id="CHEBI:57692"/>
        <dbReference type="ChEBI" id="CHEBI:58307"/>
        <dbReference type="ChEBI" id="CHEBI:74309"/>
        <dbReference type="ChEBI" id="CHEBI:77545"/>
    </reaction>
    <physiologicalReaction direction="left-to-right" evidence="20">
        <dbReference type="Rhea" id="RHEA:48205"/>
    </physiologicalReaction>
</comment>
<comment type="catalytic activity">
    <reaction evidence="17">
        <text>eicosanoyl-CoA + oxidized [electron-transfer flavoprotein] + H(+) = (2E)-eicosenoyl-CoA + reduced [electron-transfer flavoprotein]</text>
        <dbReference type="Rhea" id="RHEA:47236"/>
        <dbReference type="Rhea" id="RHEA-COMP:10685"/>
        <dbReference type="Rhea" id="RHEA-COMP:10686"/>
        <dbReference type="ChEBI" id="CHEBI:15378"/>
        <dbReference type="ChEBI" id="CHEBI:57380"/>
        <dbReference type="ChEBI" id="CHEBI:57692"/>
        <dbReference type="ChEBI" id="CHEBI:58307"/>
        <dbReference type="ChEBI" id="CHEBI:74691"/>
    </reaction>
    <physiologicalReaction direction="left-to-right" evidence="17">
        <dbReference type="Rhea" id="RHEA:47237"/>
    </physiologicalReaction>
</comment>
<reference evidence="36 37" key="1">
    <citation type="submission" date="2019-04" db="EMBL/GenBank/DDBJ databases">
        <authorList>
            <consortium name="Wellcome Sanger Institute Data Sharing"/>
        </authorList>
    </citation>
    <scope>NUCLEOTIDE SEQUENCE [LARGE SCALE GENOMIC DNA]</scope>
</reference>
<dbReference type="FunFam" id="1.20.140.10:FF:000008">
    <property type="entry name" value="acyl-CoA dehydrogenase family member 9, mitochondrial"/>
    <property type="match status" value="1"/>
</dbReference>
<evidence type="ECO:0000256" key="1">
    <source>
        <dbReference type="ARBA" id="ARBA00001974"/>
    </source>
</evidence>
<evidence type="ECO:0000256" key="31">
    <source>
        <dbReference type="RuleBase" id="RU362125"/>
    </source>
</evidence>
<evidence type="ECO:0000256" key="15">
    <source>
        <dbReference type="ARBA" id="ARBA00048725"/>
    </source>
</evidence>
<evidence type="ECO:0000313" key="37">
    <source>
        <dbReference type="Proteomes" id="UP000694397"/>
    </source>
</evidence>
<evidence type="ECO:0000256" key="29">
    <source>
        <dbReference type="ARBA" id="ARBA00073945"/>
    </source>
</evidence>
<dbReference type="RefSeq" id="XP_018600049.2">
    <property type="nucleotide sequence ID" value="XM_018744533.2"/>
</dbReference>
<evidence type="ECO:0000256" key="26">
    <source>
        <dbReference type="ARBA" id="ARBA00052466"/>
    </source>
</evidence>
<evidence type="ECO:0000256" key="20">
    <source>
        <dbReference type="ARBA" id="ARBA00050383"/>
    </source>
</evidence>